<gene>
    <name evidence="1" type="ORF">Pan161_31040</name>
</gene>
<name>A0A517VEN7_9PLAN</name>
<sequence>MAIFTATTPDVLDGLWSYGAGTNCGNRYEPDQKRVPLIQNHEFYPFRIREPGYHSSWPISFLTARDDFNVLNASGLLQFYPSGFRRLSC</sequence>
<keyword evidence="2" id="KW-1185">Reference proteome</keyword>
<organism evidence="1 2">
    <name type="scientific">Gimesia algae</name>
    <dbReference type="NCBI Taxonomy" id="2527971"/>
    <lineage>
        <taxon>Bacteria</taxon>
        <taxon>Pseudomonadati</taxon>
        <taxon>Planctomycetota</taxon>
        <taxon>Planctomycetia</taxon>
        <taxon>Planctomycetales</taxon>
        <taxon>Planctomycetaceae</taxon>
        <taxon>Gimesia</taxon>
    </lineage>
</organism>
<protein>
    <submittedName>
        <fullName evidence="1">Uncharacterized protein</fullName>
    </submittedName>
</protein>
<accession>A0A517VEN7</accession>
<dbReference type="EMBL" id="CP036343">
    <property type="protein sequence ID" value="QDT91447.1"/>
    <property type="molecule type" value="Genomic_DNA"/>
</dbReference>
<dbReference type="AlphaFoldDB" id="A0A517VEN7"/>
<dbReference type="Proteomes" id="UP000316855">
    <property type="component" value="Chromosome"/>
</dbReference>
<evidence type="ECO:0000313" key="2">
    <source>
        <dbReference type="Proteomes" id="UP000316855"/>
    </source>
</evidence>
<evidence type="ECO:0000313" key="1">
    <source>
        <dbReference type="EMBL" id="QDT91447.1"/>
    </source>
</evidence>
<dbReference type="KEGG" id="gax:Pan161_31040"/>
<proteinExistence type="predicted"/>
<reference evidence="1 2" key="1">
    <citation type="submission" date="2019-02" db="EMBL/GenBank/DDBJ databases">
        <title>Deep-cultivation of Planctomycetes and their phenomic and genomic characterization uncovers novel biology.</title>
        <authorList>
            <person name="Wiegand S."/>
            <person name="Jogler M."/>
            <person name="Boedeker C."/>
            <person name="Pinto D."/>
            <person name="Vollmers J."/>
            <person name="Rivas-Marin E."/>
            <person name="Kohn T."/>
            <person name="Peeters S.H."/>
            <person name="Heuer A."/>
            <person name="Rast P."/>
            <person name="Oberbeckmann S."/>
            <person name="Bunk B."/>
            <person name="Jeske O."/>
            <person name="Meyerdierks A."/>
            <person name="Storesund J.E."/>
            <person name="Kallscheuer N."/>
            <person name="Luecker S."/>
            <person name="Lage O.M."/>
            <person name="Pohl T."/>
            <person name="Merkel B.J."/>
            <person name="Hornburger P."/>
            <person name="Mueller R.-W."/>
            <person name="Bruemmer F."/>
            <person name="Labrenz M."/>
            <person name="Spormann A.M."/>
            <person name="Op den Camp H."/>
            <person name="Overmann J."/>
            <person name="Amann R."/>
            <person name="Jetten M.S.M."/>
            <person name="Mascher T."/>
            <person name="Medema M.H."/>
            <person name="Devos D.P."/>
            <person name="Kaster A.-K."/>
            <person name="Ovreas L."/>
            <person name="Rohde M."/>
            <person name="Galperin M.Y."/>
            <person name="Jogler C."/>
        </authorList>
    </citation>
    <scope>NUCLEOTIDE SEQUENCE [LARGE SCALE GENOMIC DNA]</scope>
    <source>
        <strain evidence="1 2">Pan161</strain>
    </source>
</reference>